<name>A0ABQ9HCJ8_9NEOP</name>
<gene>
    <name evidence="2" type="ORF">PR048_018284</name>
</gene>
<comment type="caution">
    <text evidence="2">The sequence shown here is derived from an EMBL/GenBank/DDBJ whole genome shotgun (WGS) entry which is preliminary data.</text>
</comment>
<dbReference type="PANTHER" id="PTHR33332">
    <property type="entry name" value="REVERSE TRANSCRIPTASE DOMAIN-CONTAINING PROTEIN"/>
    <property type="match status" value="1"/>
</dbReference>
<dbReference type="Proteomes" id="UP001159363">
    <property type="component" value="Chromosome 5"/>
</dbReference>
<evidence type="ECO:0000256" key="1">
    <source>
        <dbReference type="SAM" id="MobiDB-lite"/>
    </source>
</evidence>
<keyword evidence="3" id="KW-1185">Reference proteome</keyword>
<evidence type="ECO:0000313" key="2">
    <source>
        <dbReference type="EMBL" id="KAJ8881798.1"/>
    </source>
</evidence>
<protein>
    <recommendedName>
        <fullName evidence="4">Reverse transcriptase domain-containing protein</fullName>
    </recommendedName>
</protein>
<accession>A0ABQ9HCJ8</accession>
<sequence>MLRLDIGTPIAHRSKKLWGRGTHYIMLETPTFSSPETSWHVTKEEATEEYPPPPPSCFPGQHPTDTEGVKDRPLDQGLDIQHSQLLAAESMSLRGPAVVEERWLVVYSVRLLGLPSFILLASPLLRYPYSDASVSCIAIGRGLLLKALLKQCNVLNACNDFEFFPVDCVCTRNAVVAYAAKCGELAGLATVHRNAVRMPQIDKHFYFIEPFYQWQHTVHITQHTHRLQKFKTYELRRAAGDIPYENIPVEFIKIVHKFKNNPDIYGVPCCILKQVIDTVAPIVTEVVNRCLSQGTFPNTLKITRTVPIFKKGNPDDLMNYRPISMTLILAKIMETIMKFQLMQYGFRNGKNTTTALLALVDKITDAFENRETVLLMLCGLTKAFDCVSHEILLDKLVCYGIAGIIFNTFKSYLQHRKQTRLSHASFQRQLVTSINLDDSVRMVRSDRTGMWVLSVLSIVADHVDYGPADVVADKGFPLWEDCLPGDNLHTSPRHLDVTRPSWSSRVGVVRDMV</sequence>
<evidence type="ECO:0000313" key="3">
    <source>
        <dbReference type="Proteomes" id="UP001159363"/>
    </source>
</evidence>
<organism evidence="2 3">
    <name type="scientific">Dryococelus australis</name>
    <dbReference type="NCBI Taxonomy" id="614101"/>
    <lineage>
        <taxon>Eukaryota</taxon>
        <taxon>Metazoa</taxon>
        <taxon>Ecdysozoa</taxon>
        <taxon>Arthropoda</taxon>
        <taxon>Hexapoda</taxon>
        <taxon>Insecta</taxon>
        <taxon>Pterygota</taxon>
        <taxon>Neoptera</taxon>
        <taxon>Polyneoptera</taxon>
        <taxon>Phasmatodea</taxon>
        <taxon>Verophasmatodea</taxon>
        <taxon>Anareolatae</taxon>
        <taxon>Phasmatidae</taxon>
        <taxon>Eurycanthinae</taxon>
        <taxon>Dryococelus</taxon>
    </lineage>
</organism>
<evidence type="ECO:0008006" key="4">
    <source>
        <dbReference type="Google" id="ProtNLM"/>
    </source>
</evidence>
<dbReference type="EMBL" id="JARBHB010000006">
    <property type="protein sequence ID" value="KAJ8881798.1"/>
    <property type="molecule type" value="Genomic_DNA"/>
</dbReference>
<feature type="region of interest" description="Disordered" evidence="1">
    <location>
        <begin position="41"/>
        <end position="66"/>
    </location>
</feature>
<reference evidence="2 3" key="1">
    <citation type="submission" date="2023-02" db="EMBL/GenBank/DDBJ databases">
        <title>LHISI_Scaffold_Assembly.</title>
        <authorList>
            <person name="Stuart O.P."/>
            <person name="Cleave R."/>
            <person name="Magrath M.J.L."/>
            <person name="Mikheyev A.S."/>
        </authorList>
    </citation>
    <scope>NUCLEOTIDE SEQUENCE [LARGE SCALE GENOMIC DNA]</scope>
    <source>
        <strain evidence="2">Daus_M_001</strain>
        <tissue evidence="2">Leg muscle</tissue>
    </source>
</reference>
<proteinExistence type="predicted"/>